<dbReference type="Gene3D" id="3.40.50.1000">
    <property type="entry name" value="HAD superfamily/HAD-like"/>
    <property type="match status" value="1"/>
</dbReference>
<organism evidence="2 4">
    <name type="scientific">Oerskovia enterophila</name>
    <dbReference type="NCBI Taxonomy" id="43678"/>
    <lineage>
        <taxon>Bacteria</taxon>
        <taxon>Bacillati</taxon>
        <taxon>Actinomycetota</taxon>
        <taxon>Actinomycetes</taxon>
        <taxon>Micrococcales</taxon>
        <taxon>Cellulomonadaceae</taxon>
        <taxon>Oerskovia</taxon>
    </lineage>
</organism>
<dbReference type="Gene3D" id="3.30.1240.10">
    <property type="match status" value="1"/>
</dbReference>
<proteinExistence type="predicted"/>
<comment type="caution">
    <text evidence="2">The sequence shown here is derived from an EMBL/GenBank/DDBJ whole genome shotgun (WGS) entry which is preliminary data.</text>
</comment>
<protein>
    <submittedName>
        <fullName evidence="2 3">Phosphatase</fullName>
        <ecNumber evidence="2 3">3.1.3.-</ecNumber>
    </submittedName>
</protein>
<dbReference type="AlphaFoldDB" id="A0A163Q4S3"/>
<dbReference type="InterPro" id="IPR023214">
    <property type="entry name" value="HAD_sf"/>
</dbReference>
<evidence type="ECO:0000313" key="3">
    <source>
        <dbReference type="EMBL" id="OCI33168.1"/>
    </source>
</evidence>
<dbReference type="Pfam" id="PF08282">
    <property type="entry name" value="Hydrolase_3"/>
    <property type="match status" value="1"/>
</dbReference>
<accession>A0A163Q4S3</accession>
<feature type="compositionally biased region" description="Low complexity" evidence="1">
    <location>
        <begin position="38"/>
        <end position="54"/>
    </location>
</feature>
<feature type="compositionally biased region" description="Basic and acidic residues" evidence="1">
    <location>
        <begin position="8"/>
        <end position="18"/>
    </location>
</feature>
<feature type="region of interest" description="Disordered" evidence="1">
    <location>
        <begin position="1"/>
        <end position="55"/>
    </location>
</feature>
<dbReference type="PROSITE" id="PS01229">
    <property type="entry name" value="COF_2"/>
    <property type="match status" value="1"/>
</dbReference>
<dbReference type="Proteomes" id="UP000076447">
    <property type="component" value="Unassembled WGS sequence"/>
</dbReference>
<gene>
    <name evidence="3" type="ORF">OERS_00890</name>
    <name evidence="2" type="ORF">OJAG_36290</name>
</gene>
<keyword evidence="2" id="KW-0378">Hydrolase</keyword>
<name>A0A163Q4S3_9CELL</name>
<dbReference type="InterPro" id="IPR036412">
    <property type="entry name" value="HAD-like_sf"/>
</dbReference>
<reference evidence="3 5" key="2">
    <citation type="submission" date="2016-06" db="EMBL/GenBank/DDBJ databases">
        <title>Genome sequence of Oerskovia enterophila DSM 43852.</title>
        <authorList>
            <person name="Poehlein A."/>
            <person name="Jag V."/>
            <person name="Bengelsdorf F.R."/>
            <person name="Daniel R."/>
            <person name="Duerre P."/>
        </authorList>
    </citation>
    <scope>NUCLEOTIDE SEQUENCE [LARGE SCALE GENOMIC DNA]</scope>
    <source>
        <strain evidence="3 5">DSM 43852</strain>
    </source>
</reference>
<dbReference type="EMBL" id="LRIE01000084">
    <property type="protein sequence ID" value="KZM33790.1"/>
    <property type="molecule type" value="Genomic_DNA"/>
</dbReference>
<reference evidence="2 4" key="1">
    <citation type="submission" date="2016-01" db="EMBL/GenBank/DDBJ databases">
        <title>Genome sequence of Oerskovia enterophila VJag, an agar and cellulose degrading bacterium.</title>
        <authorList>
            <person name="Poehlein A."/>
            <person name="Jag V."/>
            <person name="Bengelsdorf F."/>
            <person name="Duerre P."/>
            <person name="Daniel R."/>
        </authorList>
    </citation>
    <scope>NUCLEOTIDE SEQUENCE [LARGE SCALE GENOMIC DNA]</scope>
    <source>
        <strain evidence="2 4">VJag</strain>
    </source>
</reference>
<dbReference type="STRING" id="43678.OJAG_36290"/>
<evidence type="ECO:0000313" key="2">
    <source>
        <dbReference type="EMBL" id="KZM33790.1"/>
    </source>
</evidence>
<dbReference type="EMBL" id="MAQA01000001">
    <property type="protein sequence ID" value="OCI33168.1"/>
    <property type="molecule type" value="Genomic_DNA"/>
</dbReference>
<dbReference type="EC" id="3.1.3.-" evidence="2 3"/>
<dbReference type="SUPFAM" id="SSF56784">
    <property type="entry name" value="HAD-like"/>
    <property type="match status" value="1"/>
</dbReference>
<dbReference type="PATRIC" id="fig|43678.3.peg.3794"/>
<dbReference type="GO" id="GO:0000287">
    <property type="term" value="F:magnesium ion binding"/>
    <property type="evidence" value="ECO:0007669"/>
    <property type="project" value="TreeGrafter"/>
</dbReference>
<dbReference type="GO" id="GO:0005829">
    <property type="term" value="C:cytosol"/>
    <property type="evidence" value="ECO:0007669"/>
    <property type="project" value="TreeGrafter"/>
</dbReference>
<dbReference type="PANTHER" id="PTHR10000:SF8">
    <property type="entry name" value="HAD SUPERFAMILY HYDROLASE-LIKE, TYPE 3"/>
    <property type="match status" value="1"/>
</dbReference>
<dbReference type="PROSITE" id="PS01228">
    <property type="entry name" value="COF_1"/>
    <property type="match status" value="1"/>
</dbReference>
<evidence type="ECO:0000313" key="4">
    <source>
        <dbReference type="Proteomes" id="UP000076447"/>
    </source>
</evidence>
<sequence length="318" mass="32746">MTGPQDGFDVRTTTRPDDAAPSGASTSPGEVAPSGTDPAAGEAAAASPAHPARPGEGPLLVALDIDGTILSHDDVLSDGVVEAVAAVRAAGHHVMLSSGRSLIAVLPIAERLGLAEGYMVCSNGAVTARFDDASPTGYVVDEMITFNPENALRLLRDQLPDALFAVEDVGVGFRMNDLFPHGELDGVHDVVDFEELWSGEVTRVVVRSPGSTSEAFSELARSLGLSDVTYAVGWTAWMDIAPLGVTKASALERVRGLLGVAPGATVAVGDGSNDIDMLRWAGRGVAMGHAEPEVKDAADEVTGSIDEAGAVAVLRSLV</sequence>
<evidence type="ECO:0000313" key="5">
    <source>
        <dbReference type="Proteomes" id="UP000093412"/>
    </source>
</evidence>
<keyword evidence="5" id="KW-1185">Reference proteome</keyword>
<dbReference type="Proteomes" id="UP000093412">
    <property type="component" value="Unassembled WGS sequence"/>
</dbReference>
<dbReference type="PANTHER" id="PTHR10000">
    <property type="entry name" value="PHOSPHOSERINE PHOSPHATASE"/>
    <property type="match status" value="1"/>
</dbReference>
<dbReference type="GO" id="GO:0016791">
    <property type="term" value="F:phosphatase activity"/>
    <property type="evidence" value="ECO:0007669"/>
    <property type="project" value="TreeGrafter"/>
</dbReference>
<evidence type="ECO:0000256" key="1">
    <source>
        <dbReference type="SAM" id="MobiDB-lite"/>
    </source>
</evidence>